<name>A0A438IUK6_VITVI</name>
<dbReference type="AlphaFoldDB" id="A0A438IUK6"/>
<dbReference type="Gene3D" id="3.40.50.300">
    <property type="entry name" value="P-loop containing nucleotide triphosphate hydrolases"/>
    <property type="match status" value="1"/>
</dbReference>
<dbReference type="PANTHER" id="PTHR45916:SF1">
    <property type="entry name" value="STRUCTURAL MAINTENANCE OF CHROMOSOMES PROTEIN 5"/>
    <property type="match status" value="1"/>
</dbReference>
<feature type="domain" description="Rad50/SbcC-type AAA" evidence="4">
    <location>
        <begin position="101"/>
        <end position="188"/>
    </location>
</feature>
<dbReference type="InterPro" id="IPR038729">
    <property type="entry name" value="Rad50/SbcC_AAA"/>
</dbReference>
<dbReference type="GO" id="GO:0006302">
    <property type="term" value="P:double-strand break repair"/>
    <property type="evidence" value="ECO:0007669"/>
    <property type="project" value="InterPro"/>
</dbReference>
<evidence type="ECO:0000313" key="5">
    <source>
        <dbReference type="EMBL" id="RVX00430.1"/>
    </source>
</evidence>
<evidence type="ECO:0000313" key="6">
    <source>
        <dbReference type="Proteomes" id="UP000288805"/>
    </source>
</evidence>
<organism evidence="5 6">
    <name type="scientific">Vitis vinifera</name>
    <name type="common">Grape</name>
    <dbReference type="NCBI Taxonomy" id="29760"/>
    <lineage>
        <taxon>Eukaryota</taxon>
        <taxon>Viridiplantae</taxon>
        <taxon>Streptophyta</taxon>
        <taxon>Embryophyta</taxon>
        <taxon>Tracheophyta</taxon>
        <taxon>Spermatophyta</taxon>
        <taxon>Magnoliopsida</taxon>
        <taxon>eudicotyledons</taxon>
        <taxon>Gunneridae</taxon>
        <taxon>Pentapetalae</taxon>
        <taxon>rosids</taxon>
        <taxon>Vitales</taxon>
        <taxon>Vitaceae</taxon>
        <taxon>Viteae</taxon>
        <taxon>Vitis</taxon>
    </lineage>
</organism>
<dbReference type="EMBL" id="QGNW01000082">
    <property type="protein sequence ID" value="RVX00430.1"/>
    <property type="molecule type" value="Genomic_DNA"/>
</dbReference>
<protein>
    <recommendedName>
        <fullName evidence="2">Structural maintenance of chromosomes protein 5</fullName>
    </recommendedName>
</protein>
<evidence type="ECO:0000256" key="1">
    <source>
        <dbReference type="ARBA" id="ARBA00010171"/>
    </source>
</evidence>
<dbReference type="SUPFAM" id="SSF52540">
    <property type="entry name" value="P-loop containing nucleoside triphosphate hydrolases"/>
    <property type="match status" value="1"/>
</dbReference>
<dbReference type="PANTHER" id="PTHR45916">
    <property type="entry name" value="STRUCTURAL MAINTENANCE OF CHROMOSOMES PROTEIN 5"/>
    <property type="match status" value="1"/>
</dbReference>
<dbReference type="InterPro" id="IPR027417">
    <property type="entry name" value="P-loop_NTPase"/>
</dbReference>
<sequence length="202" mass="22115">MRALAGGAKPKRFTDRAIHAHLFTGVSKWGSDSQQFNTATFPALALSPSKTGDSRFLGASILHFDTRNAATIESTMAERRSKRPKITRGEDDYLPGNITEIELHNFMTFNDLKCKPGSRLNLVIGPNGSGKSSLVCAIALGLGGDPQLLGRASSIGAYVKRGEESGYIKISLRGDTEEEQITIMRKIDTRNKSEWLFNGNHF</sequence>
<dbReference type="OrthoDB" id="10254973at2759"/>
<proteinExistence type="inferred from homology"/>
<evidence type="ECO:0000259" key="4">
    <source>
        <dbReference type="Pfam" id="PF13476"/>
    </source>
</evidence>
<accession>A0A438IUK6</accession>
<evidence type="ECO:0000256" key="2">
    <source>
        <dbReference type="ARBA" id="ARBA00018687"/>
    </source>
</evidence>
<evidence type="ECO:0000256" key="3">
    <source>
        <dbReference type="ARBA" id="ARBA00023054"/>
    </source>
</evidence>
<gene>
    <name evidence="5" type="primary">SMC5_1</name>
    <name evidence="5" type="ORF">CK203_024548</name>
</gene>
<comment type="caution">
    <text evidence="5">The sequence shown here is derived from an EMBL/GenBank/DDBJ whole genome shotgun (WGS) entry which is preliminary data.</text>
</comment>
<dbReference type="Proteomes" id="UP000288805">
    <property type="component" value="Unassembled WGS sequence"/>
</dbReference>
<dbReference type="GO" id="GO:0016887">
    <property type="term" value="F:ATP hydrolysis activity"/>
    <property type="evidence" value="ECO:0007669"/>
    <property type="project" value="InterPro"/>
</dbReference>
<dbReference type="Pfam" id="PF13476">
    <property type="entry name" value="AAA_23"/>
    <property type="match status" value="1"/>
</dbReference>
<keyword evidence="3" id="KW-0175">Coiled coil</keyword>
<reference evidence="5 6" key="1">
    <citation type="journal article" date="2018" name="PLoS Genet.">
        <title>Population sequencing reveals clonal diversity and ancestral inbreeding in the grapevine cultivar Chardonnay.</title>
        <authorList>
            <person name="Roach M.J."/>
            <person name="Johnson D.L."/>
            <person name="Bohlmann J."/>
            <person name="van Vuuren H.J."/>
            <person name="Jones S.J."/>
            <person name="Pretorius I.S."/>
            <person name="Schmidt S.A."/>
            <person name="Borneman A.R."/>
        </authorList>
    </citation>
    <scope>NUCLEOTIDE SEQUENCE [LARGE SCALE GENOMIC DNA]</scope>
    <source>
        <strain evidence="6">cv. Chardonnay</strain>
        <tissue evidence="5">Leaf</tissue>
    </source>
</reference>
<comment type="similarity">
    <text evidence="1">Belongs to the SMC family. SMC5 subfamily.</text>
</comment>